<dbReference type="BioCyc" id="JESP1508404:G14D9-13719-MONOMER"/>
<name>A0A0B5AYX2_9BACL</name>
<evidence type="ECO:0000313" key="2">
    <source>
        <dbReference type="Proteomes" id="UP000031449"/>
    </source>
</evidence>
<protein>
    <submittedName>
        <fullName evidence="1">Uncharacterized protein</fullName>
    </submittedName>
</protein>
<keyword evidence="2" id="KW-1185">Reference proteome</keyword>
<dbReference type="Proteomes" id="UP000031449">
    <property type="component" value="Plasmid unnamed"/>
</dbReference>
<evidence type="ECO:0000313" key="1">
    <source>
        <dbReference type="EMBL" id="AJD93713.1"/>
    </source>
</evidence>
<geneLocation type="plasmid" evidence="2"/>
<dbReference type="HOGENOM" id="CLU_1270898_0_0_9"/>
<reference evidence="1 2" key="1">
    <citation type="submission" date="2014-08" db="EMBL/GenBank/DDBJ databases">
        <title>Complete genome of a marine bacteria Jeotgalibacillus malaysiensis.</title>
        <authorList>
            <person name="Yaakop A.S."/>
            <person name="Chan K.-G."/>
            <person name="Goh K.M."/>
        </authorList>
    </citation>
    <scope>NUCLEOTIDE SEQUENCE [LARGE SCALE GENOMIC DNA]</scope>
    <source>
        <strain evidence="1 2">D5</strain>
        <plasmid evidence="2">Plasmid</plasmid>
    </source>
</reference>
<proteinExistence type="predicted"/>
<dbReference type="EMBL" id="CP009417">
    <property type="protein sequence ID" value="AJD93713.1"/>
    <property type="molecule type" value="Genomic_DNA"/>
</dbReference>
<gene>
    <name evidence="1" type="ORF">JMA_43960</name>
</gene>
<organism evidence="1 2">
    <name type="scientific">Jeotgalibacillus malaysiensis</name>
    <dbReference type="NCBI Taxonomy" id="1508404"/>
    <lineage>
        <taxon>Bacteria</taxon>
        <taxon>Bacillati</taxon>
        <taxon>Bacillota</taxon>
        <taxon>Bacilli</taxon>
        <taxon>Bacillales</taxon>
        <taxon>Caryophanaceae</taxon>
        <taxon>Jeotgalibacillus</taxon>
    </lineage>
</organism>
<dbReference type="AlphaFoldDB" id="A0A0B5AYX2"/>
<keyword evidence="1" id="KW-0614">Plasmid</keyword>
<accession>A0A0B5AYX2</accession>
<dbReference type="KEGG" id="jeo:JMA_43960"/>
<sequence length="217" mass="24800">MTQTKAIEITIKGMQEQKQFLVPSEWDDRKIVSNMVKAYDNFANTEAGARIVAKENDKAAEVCYYAEPSEIDVETNPYATNPDWYILLMHTPVDFLQELGIQPVTLGLASDVHIVELTEEEVNMPLDSDRLSIVKTIGNYHIVKKFVVGTPDDCDLCDEAFYQRWYFNLEFGELEEEGFMGYELWVIDGSLPYEYPDSENLLITVEEAEAFIASVQK</sequence>